<keyword evidence="6" id="KW-1185">Reference proteome</keyword>
<sequence length="75" mass="8440">MRQYDALCLEPIPAYDSEEIRTMRKKLKVSQAVLAAILNTSVSTIRKWEQGDKKPSGPSLKLLNLLDRKGLEAVL</sequence>
<reference evidence="6" key="1">
    <citation type="submission" date="2017-06" db="EMBL/GenBank/DDBJ databases">
        <title>Herbaspirillum phytohormonus sp. nov., isolated from the root nodule of Robinia pseudoacacia in lead-zinc mine.</title>
        <authorList>
            <person name="Fan M."/>
            <person name="Lin Y."/>
        </authorList>
    </citation>
    <scope>NUCLEOTIDE SEQUENCE [LARGE SCALE GENOMIC DNA]</scope>
    <source>
        <strain evidence="6">SC-089</strain>
    </source>
</reference>
<organism evidence="5 6">
    <name type="scientific">Candidimonas nitroreducens</name>
    <dbReference type="NCBI Taxonomy" id="683354"/>
    <lineage>
        <taxon>Bacteria</taxon>
        <taxon>Pseudomonadati</taxon>
        <taxon>Pseudomonadota</taxon>
        <taxon>Betaproteobacteria</taxon>
        <taxon>Burkholderiales</taxon>
        <taxon>Alcaligenaceae</taxon>
        <taxon>Candidimonas</taxon>
    </lineage>
</organism>
<dbReference type="InterPro" id="IPR010982">
    <property type="entry name" value="Lambda_DNA-bd_dom_sf"/>
</dbReference>
<gene>
    <name evidence="5" type="ORF">CEY11_05655</name>
</gene>
<name>A0A225MZP1_9BURK</name>
<keyword evidence="1" id="KW-0805">Transcription regulation</keyword>
<dbReference type="Gene3D" id="1.10.260.40">
    <property type="entry name" value="lambda repressor-like DNA-binding domains"/>
    <property type="match status" value="1"/>
</dbReference>
<dbReference type="AlphaFoldDB" id="A0A225MZP1"/>
<evidence type="ECO:0000259" key="4">
    <source>
        <dbReference type="PROSITE" id="PS50943"/>
    </source>
</evidence>
<keyword evidence="2" id="KW-0238">DNA-binding</keyword>
<dbReference type="GO" id="GO:0003677">
    <property type="term" value="F:DNA binding"/>
    <property type="evidence" value="ECO:0007669"/>
    <property type="project" value="UniProtKB-KW"/>
</dbReference>
<evidence type="ECO:0000256" key="3">
    <source>
        <dbReference type="ARBA" id="ARBA00023163"/>
    </source>
</evidence>
<keyword evidence="3" id="KW-0804">Transcription</keyword>
<dbReference type="Proteomes" id="UP000214603">
    <property type="component" value="Unassembled WGS sequence"/>
</dbReference>
<dbReference type="SUPFAM" id="SSF47413">
    <property type="entry name" value="lambda repressor-like DNA-binding domains"/>
    <property type="match status" value="1"/>
</dbReference>
<evidence type="ECO:0000313" key="5">
    <source>
        <dbReference type="EMBL" id="OWT64159.1"/>
    </source>
</evidence>
<dbReference type="PANTHER" id="PTHR36511">
    <property type="entry name" value="MERR FAMILY BACTERIAL REGULATORY PROTEIN"/>
    <property type="match status" value="1"/>
</dbReference>
<dbReference type="EMBL" id="NJIH01000003">
    <property type="protein sequence ID" value="OWT64159.1"/>
    <property type="molecule type" value="Genomic_DNA"/>
</dbReference>
<accession>A0A225MZP1</accession>
<feature type="domain" description="HTH cro/C1-type" evidence="4">
    <location>
        <begin position="20"/>
        <end position="63"/>
    </location>
</feature>
<evidence type="ECO:0000256" key="1">
    <source>
        <dbReference type="ARBA" id="ARBA00023015"/>
    </source>
</evidence>
<dbReference type="OrthoDB" id="9799384at2"/>
<dbReference type="InterPro" id="IPR052359">
    <property type="entry name" value="HTH-type_reg/antitoxin"/>
</dbReference>
<protein>
    <recommendedName>
        <fullName evidence="4">HTH cro/C1-type domain-containing protein</fullName>
    </recommendedName>
</protein>
<dbReference type="CDD" id="cd00093">
    <property type="entry name" value="HTH_XRE"/>
    <property type="match status" value="1"/>
</dbReference>
<dbReference type="InterPro" id="IPR001387">
    <property type="entry name" value="Cro/C1-type_HTH"/>
</dbReference>
<dbReference type="Pfam" id="PF01381">
    <property type="entry name" value="HTH_3"/>
    <property type="match status" value="1"/>
</dbReference>
<evidence type="ECO:0000313" key="6">
    <source>
        <dbReference type="Proteomes" id="UP000214603"/>
    </source>
</evidence>
<evidence type="ECO:0000256" key="2">
    <source>
        <dbReference type="ARBA" id="ARBA00023125"/>
    </source>
</evidence>
<dbReference type="PANTHER" id="PTHR36511:SF3">
    <property type="entry name" value="ANTITOXIN HIGA-2"/>
    <property type="match status" value="1"/>
</dbReference>
<comment type="caution">
    <text evidence="5">The sequence shown here is derived from an EMBL/GenBank/DDBJ whole genome shotgun (WGS) entry which is preliminary data.</text>
</comment>
<proteinExistence type="predicted"/>
<dbReference type="PROSITE" id="PS50943">
    <property type="entry name" value="HTH_CROC1"/>
    <property type="match status" value="1"/>
</dbReference>
<dbReference type="SMART" id="SM00530">
    <property type="entry name" value="HTH_XRE"/>
    <property type="match status" value="1"/>
</dbReference>